<dbReference type="RefSeq" id="WP_344707438.1">
    <property type="nucleotide sequence ID" value="NZ_BAABBQ010000001.1"/>
</dbReference>
<dbReference type="Pfam" id="PF00675">
    <property type="entry name" value="Peptidase_M16"/>
    <property type="match status" value="1"/>
</dbReference>
<dbReference type="InterPro" id="IPR050626">
    <property type="entry name" value="Peptidase_M16"/>
</dbReference>
<keyword evidence="6" id="KW-0862">Zinc</keyword>
<keyword evidence="7" id="KW-0482">Metalloprotease</keyword>
<reference evidence="12" key="1">
    <citation type="journal article" date="2019" name="Int. J. Syst. Evol. Microbiol.">
        <title>The Global Catalogue of Microorganisms (GCM) 10K type strain sequencing project: providing services to taxonomists for standard genome sequencing and annotation.</title>
        <authorList>
            <consortium name="The Broad Institute Genomics Platform"/>
            <consortium name="The Broad Institute Genome Sequencing Center for Infectious Disease"/>
            <person name="Wu L."/>
            <person name="Ma J."/>
        </authorList>
    </citation>
    <scope>NUCLEOTIDE SEQUENCE [LARGE SCALE GENOMIC DNA]</scope>
    <source>
        <strain evidence="12">JCM 17563</strain>
    </source>
</reference>
<comment type="caution">
    <text evidence="11">The sequence shown here is derived from an EMBL/GenBank/DDBJ whole genome shotgun (WGS) entry which is preliminary data.</text>
</comment>
<dbReference type="Proteomes" id="UP001500235">
    <property type="component" value="Unassembled WGS sequence"/>
</dbReference>
<accession>A0ABP7T4V4</accession>
<dbReference type="InterPro" id="IPR001431">
    <property type="entry name" value="Pept_M16_Zn_BS"/>
</dbReference>
<evidence type="ECO:0000313" key="12">
    <source>
        <dbReference type="Proteomes" id="UP001500235"/>
    </source>
</evidence>
<evidence type="ECO:0000256" key="3">
    <source>
        <dbReference type="ARBA" id="ARBA00022670"/>
    </source>
</evidence>
<evidence type="ECO:0000256" key="4">
    <source>
        <dbReference type="ARBA" id="ARBA00022723"/>
    </source>
</evidence>
<dbReference type="PANTHER" id="PTHR43690:SF17">
    <property type="entry name" value="PROTEIN YHJJ"/>
    <property type="match status" value="1"/>
</dbReference>
<name>A0ABP7T4V4_9SPHN</name>
<evidence type="ECO:0000256" key="5">
    <source>
        <dbReference type="ARBA" id="ARBA00022801"/>
    </source>
</evidence>
<keyword evidence="3" id="KW-0645">Protease</keyword>
<feature type="domain" description="Peptidase M16 C-terminal" evidence="10">
    <location>
        <begin position="164"/>
        <end position="345"/>
    </location>
</feature>
<keyword evidence="4" id="KW-0479">Metal-binding</keyword>
<evidence type="ECO:0000259" key="10">
    <source>
        <dbReference type="Pfam" id="PF05193"/>
    </source>
</evidence>
<evidence type="ECO:0000256" key="2">
    <source>
        <dbReference type="ARBA" id="ARBA00007261"/>
    </source>
</evidence>
<dbReference type="Gene3D" id="3.30.830.10">
    <property type="entry name" value="Metalloenzyme, LuxS/M16 peptidase-like"/>
    <property type="match status" value="4"/>
</dbReference>
<dbReference type="InterPro" id="IPR007863">
    <property type="entry name" value="Peptidase_M16_C"/>
</dbReference>
<evidence type="ECO:0000313" key="11">
    <source>
        <dbReference type="EMBL" id="GAA4021104.1"/>
    </source>
</evidence>
<feature type="domain" description="Peptidase M16 N-terminal" evidence="9">
    <location>
        <begin position="11"/>
        <end position="124"/>
    </location>
</feature>
<dbReference type="PANTHER" id="PTHR43690">
    <property type="entry name" value="NARDILYSIN"/>
    <property type="match status" value="1"/>
</dbReference>
<evidence type="ECO:0000256" key="1">
    <source>
        <dbReference type="ARBA" id="ARBA00001947"/>
    </source>
</evidence>
<evidence type="ECO:0000256" key="8">
    <source>
        <dbReference type="RuleBase" id="RU004447"/>
    </source>
</evidence>
<dbReference type="InterPro" id="IPR011765">
    <property type="entry name" value="Pept_M16_N"/>
</dbReference>
<organism evidence="11 12">
    <name type="scientific">Sphingomonas swuensis</name>
    <dbReference type="NCBI Taxonomy" id="977800"/>
    <lineage>
        <taxon>Bacteria</taxon>
        <taxon>Pseudomonadati</taxon>
        <taxon>Pseudomonadota</taxon>
        <taxon>Alphaproteobacteria</taxon>
        <taxon>Sphingomonadales</taxon>
        <taxon>Sphingomonadaceae</taxon>
        <taxon>Sphingomonas</taxon>
    </lineage>
</organism>
<protein>
    <submittedName>
        <fullName evidence="11">Insulinase family protein</fullName>
    </submittedName>
</protein>
<comment type="cofactor">
    <cofactor evidence="1">
        <name>Zn(2+)</name>
        <dbReference type="ChEBI" id="CHEBI:29105"/>
    </cofactor>
</comment>
<evidence type="ECO:0000256" key="7">
    <source>
        <dbReference type="ARBA" id="ARBA00023049"/>
    </source>
</evidence>
<dbReference type="EMBL" id="BAABBQ010000001">
    <property type="protein sequence ID" value="GAA4021104.1"/>
    <property type="molecule type" value="Genomic_DNA"/>
</dbReference>
<keyword evidence="12" id="KW-1185">Reference proteome</keyword>
<dbReference type="PROSITE" id="PS00143">
    <property type="entry name" value="INSULINASE"/>
    <property type="match status" value="1"/>
</dbReference>
<evidence type="ECO:0000259" key="9">
    <source>
        <dbReference type="Pfam" id="PF00675"/>
    </source>
</evidence>
<feature type="domain" description="Peptidase M16 C-terminal" evidence="10">
    <location>
        <begin position="641"/>
        <end position="820"/>
    </location>
</feature>
<dbReference type="InterPro" id="IPR011249">
    <property type="entry name" value="Metalloenz_LuxS/M16"/>
</dbReference>
<evidence type="ECO:0000256" key="6">
    <source>
        <dbReference type="ARBA" id="ARBA00022833"/>
    </source>
</evidence>
<sequence length="893" mass="94925">MRFAIRRNATPPGSAVIRMHIETGSLNEAEADRGIAHFIEHMVFNGTKNVPEGEMVKRLERAGLAFGADTNAQTGFEETIYKLDLPQAKPEIVDEALYLMREVADRATFNPAAIDRERGIVLSEERSRDTPQIRALIGRINFLFPGQRLGQRLPIGLTDVIRTVTRERMVAYYNAYYRPENTTIVAVGDVDPAELERKIRAGFGDWKGEGAAGVQANQGKPQARTASAADVLVDPGFPNVSSLLWVRPADLSPDTRAKRIADLRELMGLGVLNQRLQRLATSPNPPFLGAQAMASQEADSGDYTQIFAITAPGGWQGGLTAIEQEQRRLVQYGPTKPELDQVIAAVRGGLTNAVGGAATRTNVALAEGKIASLADDTIVTTPADDLAMFEEAVKGLTPAIVQEAVRGAFAGTGPLAQVTAPSAVAGGKEAVLAALQSSTKVAVAAPVERAAATWPYQSFGTPGKVASRRVFPALGATAVTFANGVRLTVRPNAASKDQILVRALVGDGRLDLPTDRAVPGVMLTLGALAGAGLGKITAEDTAQALAGRQAAVAFGIEDNGFRFDGTTRAADFATQMQLLTASITDPGWRAAGWDPVRPLGGTILDRYAASPGGVLERDLQSLLRAGDKRWATPTREQFAAFTVEDLKALLGSALANDPIEVIIVGDVTVDEAIRQTAATFGALPARRAAKNAALAPRLPAPTAQPMVLTHGGRADQAAGLIAWSTQGLDVDLKTARTMSVLAEIYQLRLTAKLREEQGATYSPGAVSQMSDVWDNYGLIFAVMEAPPAALPKFFSDAQAIAGELAARPVTADELLRARRPLVERLTQSRTTNAYWLGVLDGLATNPRVAPRIESQIRLVEAVTPADLQAAARRFLAPNKSWKLSVVPAAAAAR</sequence>
<dbReference type="SUPFAM" id="SSF63411">
    <property type="entry name" value="LuxS/MPP-like metallohydrolase"/>
    <property type="match status" value="3"/>
</dbReference>
<dbReference type="Pfam" id="PF05193">
    <property type="entry name" value="Peptidase_M16_C"/>
    <property type="match status" value="2"/>
</dbReference>
<gene>
    <name evidence="11" type="ORF">GCM10022280_22080</name>
</gene>
<comment type="similarity">
    <text evidence="2 8">Belongs to the peptidase M16 family.</text>
</comment>
<keyword evidence="5" id="KW-0378">Hydrolase</keyword>
<proteinExistence type="inferred from homology"/>